<protein>
    <recommendedName>
        <fullName evidence="9">E3 ubiquitin-protein ligase</fullName>
        <ecNumber evidence="9">2.3.2.27</ecNumber>
    </recommendedName>
</protein>
<evidence type="ECO:0000256" key="1">
    <source>
        <dbReference type="ARBA" id="ARBA00000900"/>
    </source>
</evidence>
<name>A0ABQ8AT63_BRANA</name>
<dbReference type="CDD" id="cd16482">
    <property type="entry name" value="RING-H2_UBR1-like"/>
    <property type="match status" value="1"/>
</dbReference>
<keyword evidence="5 9" id="KW-0833">Ubl conjugation pathway</keyword>
<sequence length="2032" mass="227272">MSCIIVLNFAVTSDRRGPLPASLSSSSDFFFPFPRRRNQALESRRSSVLGLSRCLCSVVSVVVLYLRRSLIREMETDSPLFGSFLPSSHDSLLERLAFVGVPKERCSKQALVEFVRANPSKISEIVSALLPTDEEVKSELKETRERSRKKRFSEAMNWLQWLMFQDDPGVSLSNLAELNVDQRGVCGSVWGHNDIAYKCRTCENDPTCAICVPCFENGDHELHDYSVIYTGGGCCDCGDETAWKREGFCSKHKGSEQIQPLPENLANSVGPVLDALFACWSGKLSSAESIVQKDALVVVLQKMSNELTFAVVEMLLEFSQSTESLLSFVARRIISSGGLLNYLVKAERFLDQDVTRKLHDLFLKLIADPVFKSEFAKAFASYYPVVISEAVKLGSDNAFKKFPLLSAFSVQILTVPTLTPFLVKEMNFLAMLLGCLNDIFVSCSGEDGVLQATKWERMSEISDRVMADLKFVTSHVVVSKYATHEHRELSRSWLLLMTFAQGMNRIKRETGIHIEDDNEYMHLFFVLGHSIAVIHSLLVTGTYSAANDKEIENEGTTKAGLDKCDGDGERYAKVGRLSHEDSVCTAMVSSSSSDSSIVPENKIDPFRARLPSSAIWLIRECLKVLETCLEDDEGISKFLCRNVSGSTMSWPKRKFSKVEIGRSVSSSLASSSRDPSTGLSPLCGDIQTNLSLDNVDGSNGEVQTDVKAYSRGVSCNSSDPNASGVHILGLCDWPDILYDVSSQPISVHLPLHRLLSLLLQKALERCYGESALHHGVNVSHEIPQADFFSYVIGDFHPYGFSALVMEHVLRIRVFCAQVIAGMWKKNADSALVTCELYRSVCWSEQGLELDLFLLQCCGALAPADSYVNKLLDRFGLSSYLSLNPNMTNEYVAIVLLLLIVLSTWYEAVLVQEMLALLIQILQERRFCGLSTVESLRREIIFKLATGDFTHSQLVKSLPRDLSKSDELQEVLDNVSVYFLWQGKYSLRSSCWKELDLYHPRWHSRELQSAEERFSRYCGVSAVTTQLPRWRMIYPPLKGLSRIGTCKATFQIICSTLYYALQSGSSVKSRAQDGVLISALHLLSLSLDICTQQRGSNIQACCVEDSIPILELAGLEIIGLNQGTGKESLLSLLVSLMRTREGDGLHQFPEAGSCNISSWIGNLLKKFSEIDSVCMNLLQSLAPEVVGHSVFDKATSGSASDDTRKAKARERQAAILAKMKAEQSKFLSTMSSSMDDDDLRSETETSDSVVEHDSEIAIREVCSFCHDPDSKDSVSFLIFLQKSKLLSFVNRGPPSWDQCPQSEKKIPMDEAPDLQRINVSSDSLRMISHVLQLSDDATSESATDYVLEALTARLLGNGQKEKRSSDARGKDESNLESLETAMYQTVRKKTENMINQSLTHVNHRQPDSESSSERSSVGGLSTLHRFQDIRSKQTSRYLDVSADGFHPADCDGIYLSSCGHAVHQSCLERYLNSLKERSDRRNVFEGAHIVDLVQGEFLCPACRRLANSVLPACPVDLCSVSKLQESSHAKLGRLDEQIPSLLLSEALCLLQFAANVIEDGDTLKTVSLQGDEPRRKDLQSVSNKLWNFYFSKRQEKPPGSSWLPQSIIMWDTLKCSLISMEIVTRCAKNTMLPVYGIDSLYEEFKTSKGIALSLLLRVVQSTRTKNALHVRQRFMGMKYLAESICSGISSTSSSSIFESEGAAGSWKNINLLWSRASDPVLAHDPFSSLMWALFCLPSPFITCEESLLSIVHIFYSVSVIQTVITYCAGRLCYTSELDFKENLLSDISIALRESGGWEYFRSNNMDLSCDIKETIRKYSLPFLRRCALLWRLLKTAPGKFHEEVHMFDVPSDSNSDYMDFMYSPQSELKHVDELEKMFKIPPIDTVINDELLWSSSQTWLRHFQMEYRVNRVKGPLCITPLVPFQLMKLPNLYQDLLQRESGCQTHAVTCGAGTGVYLLIRRTTILLQRFARQSPWPSPYLDTFGEEDIEMARGKPLYLNEERYAALTYMVGSHGLDHSSKVLNQTTIGAFLT</sequence>
<dbReference type="CDD" id="cd19673">
    <property type="entry name" value="UBR-box_UBR3"/>
    <property type="match status" value="1"/>
</dbReference>
<dbReference type="InterPro" id="IPR044046">
    <property type="entry name" value="E3_ligase_UBR-like_C"/>
</dbReference>
<evidence type="ECO:0000256" key="10">
    <source>
        <dbReference type="SAM" id="MobiDB-lite"/>
    </source>
</evidence>
<dbReference type="Gene3D" id="1.10.10.2670">
    <property type="entry name" value="E3 ubiquitin-protein ligase"/>
    <property type="match status" value="1"/>
</dbReference>
<dbReference type="Pfam" id="PF18995">
    <property type="entry name" value="PRT6_C"/>
    <property type="match status" value="2"/>
</dbReference>
<gene>
    <name evidence="12" type="ORF">HID58_044971</name>
</gene>
<evidence type="ECO:0000256" key="5">
    <source>
        <dbReference type="ARBA" id="ARBA00022786"/>
    </source>
</evidence>
<dbReference type="SUPFAM" id="SSF46785">
    <property type="entry name" value="Winged helix' DNA-binding domain"/>
    <property type="match status" value="1"/>
</dbReference>
<feature type="domain" description="UBR-type" evidence="11">
    <location>
        <begin position="184"/>
        <end position="254"/>
    </location>
</feature>
<feature type="zinc finger region" description="UBR-type" evidence="8">
    <location>
        <begin position="184"/>
        <end position="254"/>
    </location>
</feature>
<evidence type="ECO:0000256" key="3">
    <source>
        <dbReference type="ARBA" id="ARBA00022723"/>
    </source>
</evidence>
<evidence type="ECO:0000256" key="2">
    <source>
        <dbReference type="ARBA" id="ARBA00022679"/>
    </source>
</evidence>
<evidence type="ECO:0000256" key="4">
    <source>
        <dbReference type="ARBA" id="ARBA00022771"/>
    </source>
</evidence>
<dbReference type="InterPro" id="IPR039164">
    <property type="entry name" value="UBR1-like"/>
</dbReference>
<dbReference type="PANTHER" id="PTHR21497:SF51">
    <property type="entry name" value="E3 UBIQUITIN-PROTEIN LIGASE"/>
    <property type="match status" value="1"/>
</dbReference>
<comment type="catalytic activity">
    <reaction evidence="1 9">
        <text>S-ubiquitinyl-[E2 ubiquitin-conjugating enzyme]-L-cysteine + [acceptor protein]-L-lysine = [E2 ubiquitin-conjugating enzyme]-L-cysteine + N(6)-ubiquitinyl-[acceptor protein]-L-lysine.</text>
        <dbReference type="EC" id="2.3.2.27"/>
    </reaction>
</comment>
<keyword evidence="6 9" id="KW-0862">Zinc</keyword>
<evidence type="ECO:0000256" key="7">
    <source>
        <dbReference type="ARBA" id="ARBA00046341"/>
    </source>
</evidence>
<comment type="caution">
    <text evidence="12">The sequence shown here is derived from an EMBL/GenBank/DDBJ whole genome shotgun (WGS) entry which is preliminary data.</text>
</comment>
<evidence type="ECO:0000256" key="6">
    <source>
        <dbReference type="ARBA" id="ARBA00022833"/>
    </source>
</evidence>
<feature type="region of interest" description="Disordered" evidence="10">
    <location>
        <begin position="1228"/>
        <end position="1249"/>
    </location>
</feature>
<dbReference type="Pfam" id="PF02207">
    <property type="entry name" value="zf-UBR"/>
    <property type="match status" value="1"/>
</dbReference>
<evidence type="ECO:0000313" key="12">
    <source>
        <dbReference type="EMBL" id="KAH0895403.1"/>
    </source>
</evidence>
<evidence type="ECO:0000256" key="8">
    <source>
        <dbReference type="PROSITE-ProRule" id="PRU00508"/>
    </source>
</evidence>
<evidence type="ECO:0000313" key="13">
    <source>
        <dbReference type="Proteomes" id="UP000824890"/>
    </source>
</evidence>
<dbReference type="Gene3D" id="2.10.110.30">
    <property type="match status" value="1"/>
</dbReference>
<keyword evidence="2 9" id="KW-0808">Transferase</keyword>
<dbReference type="EC" id="2.3.2.27" evidence="9"/>
<dbReference type="PROSITE" id="PS51157">
    <property type="entry name" value="ZF_UBR"/>
    <property type="match status" value="1"/>
</dbReference>
<reference evidence="12 13" key="1">
    <citation type="submission" date="2021-05" db="EMBL/GenBank/DDBJ databases">
        <title>Genome Assembly of Synthetic Allotetraploid Brassica napus Reveals Homoeologous Exchanges between Subgenomes.</title>
        <authorList>
            <person name="Davis J.T."/>
        </authorList>
    </citation>
    <scope>NUCLEOTIDE SEQUENCE [LARGE SCALE GENOMIC DNA]</scope>
    <source>
        <strain evidence="13">cv. Da-Ae</strain>
        <tissue evidence="12">Seedling</tissue>
    </source>
</reference>
<accession>A0ABQ8AT63</accession>
<proteinExistence type="inferred from homology"/>
<comment type="similarity">
    <text evidence="7 9">Belongs to the E3 ubiquitin-protein ligase UBR1-like family.</text>
</comment>
<organism evidence="12 13">
    <name type="scientific">Brassica napus</name>
    <name type="common">Rape</name>
    <dbReference type="NCBI Taxonomy" id="3708"/>
    <lineage>
        <taxon>Eukaryota</taxon>
        <taxon>Viridiplantae</taxon>
        <taxon>Streptophyta</taxon>
        <taxon>Embryophyta</taxon>
        <taxon>Tracheophyta</taxon>
        <taxon>Spermatophyta</taxon>
        <taxon>Magnoliopsida</taxon>
        <taxon>eudicotyledons</taxon>
        <taxon>Gunneridae</taxon>
        <taxon>Pentapetalae</taxon>
        <taxon>rosids</taxon>
        <taxon>malvids</taxon>
        <taxon>Brassicales</taxon>
        <taxon>Brassicaceae</taxon>
        <taxon>Brassiceae</taxon>
        <taxon>Brassica</taxon>
    </lineage>
</organism>
<keyword evidence="13" id="KW-1185">Reference proteome</keyword>
<dbReference type="InterPro" id="IPR036390">
    <property type="entry name" value="WH_DNA-bd_sf"/>
</dbReference>
<dbReference type="InterPro" id="IPR003126">
    <property type="entry name" value="Znf_UBR"/>
</dbReference>
<dbReference type="SMART" id="SM00396">
    <property type="entry name" value="ZnF_UBR1"/>
    <property type="match status" value="1"/>
</dbReference>
<comment type="function">
    <text evidence="9">Ubiquitin ligase protein which is a component of the N-end rule pathway. Recognizes and binds to proteins bearing specific N-terminal residues that are destabilizing according to the N-end rule, leading to their ubiquitination and subsequent degradation.</text>
</comment>
<dbReference type="Proteomes" id="UP000824890">
    <property type="component" value="Unassembled WGS sequence"/>
</dbReference>
<comment type="pathway">
    <text evidence="9">Protein modification; protein ubiquitination.</text>
</comment>
<dbReference type="Pfam" id="PF22960">
    <property type="entry name" value="WHD_UBR1"/>
    <property type="match status" value="1"/>
</dbReference>
<evidence type="ECO:0000259" key="11">
    <source>
        <dbReference type="PROSITE" id="PS51157"/>
    </source>
</evidence>
<keyword evidence="3 9" id="KW-0479">Metal-binding</keyword>
<dbReference type="InterPro" id="IPR042065">
    <property type="entry name" value="E3_ELL-like"/>
</dbReference>
<dbReference type="InterPro" id="IPR055194">
    <property type="entry name" value="UBR1-like_WH"/>
</dbReference>
<dbReference type="EMBL" id="JAGKQM010000012">
    <property type="protein sequence ID" value="KAH0895403.1"/>
    <property type="molecule type" value="Genomic_DNA"/>
</dbReference>
<keyword evidence="4 9" id="KW-0863">Zinc-finger</keyword>
<dbReference type="PANTHER" id="PTHR21497">
    <property type="entry name" value="UBIQUITIN LIGASE E3 ALPHA-RELATED"/>
    <property type="match status" value="1"/>
</dbReference>
<evidence type="ECO:0000256" key="9">
    <source>
        <dbReference type="RuleBase" id="RU366018"/>
    </source>
</evidence>